<evidence type="ECO:0000313" key="1">
    <source>
        <dbReference type="EMBL" id="KAJ3554850.1"/>
    </source>
</evidence>
<name>A0ACC1T777_9APHY</name>
<dbReference type="Proteomes" id="UP001148662">
    <property type="component" value="Unassembled WGS sequence"/>
</dbReference>
<sequence length="555" mass="61336">MSSDTTLPPSPPPYDEKRDASSLEKGKEEVEVQAKNGYQFDTLDLDQVQRKLKQRHVQMIAIAGTIGTGLFLGSGHALQAAGPLGALIAYGLVSTVAYASLCALGEMTSHAPISGTFPHYASRWVDPAYGFALGWNYFYSNAISIPVEVSASCILISFWDPDMSHQAIYTAVLACMMCVGNVFGVKWFGESEFIFSIIKLLLITGLIIVGLVIDLGGGPDHDRRGFRYWRNPGPFAGAGLEPKHIPLDRFLGMVSVLVQAAFSFQGMELVAIAASETESPRRNIAKAVRRVFWRIVVFYMLGILITGMLVPYNDTSLMSTAGTAAASPYVIAITRSGIKVLPHIINACIFTSAFSAGNSFLFSSSRVLYGLALRGQAPKIMSYCTKGGLPIVAVAFTGAFSFLSFMNVSSGSVTVFNWFVSLSTVGGFLCWMGMNVTYVRFYQGMKAQGIDRKQLVYHSNLQPWLAYWGIFWTTIFILVNGFECFWDFTASSFLTAYINIPLFLAVYLGWKIYKRTRFWKAEEMDFWTGIPTLEETETPERQPANLGERIFDIVF</sequence>
<accession>A0ACC1T777</accession>
<gene>
    <name evidence="1" type="ORF">NM688_g2893</name>
</gene>
<organism evidence="1 2">
    <name type="scientific">Phlebia brevispora</name>
    <dbReference type="NCBI Taxonomy" id="194682"/>
    <lineage>
        <taxon>Eukaryota</taxon>
        <taxon>Fungi</taxon>
        <taxon>Dikarya</taxon>
        <taxon>Basidiomycota</taxon>
        <taxon>Agaricomycotina</taxon>
        <taxon>Agaricomycetes</taxon>
        <taxon>Polyporales</taxon>
        <taxon>Meruliaceae</taxon>
        <taxon>Phlebia</taxon>
    </lineage>
</organism>
<dbReference type="EMBL" id="JANHOG010000391">
    <property type="protein sequence ID" value="KAJ3554850.1"/>
    <property type="molecule type" value="Genomic_DNA"/>
</dbReference>
<keyword evidence="2" id="KW-1185">Reference proteome</keyword>
<evidence type="ECO:0000313" key="2">
    <source>
        <dbReference type="Proteomes" id="UP001148662"/>
    </source>
</evidence>
<comment type="caution">
    <text evidence="1">The sequence shown here is derived from an EMBL/GenBank/DDBJ whole genome shotgun (WGS) entry which is preliminary data.</text>
</comment>
<reference evidence="1" key="1">
    <citation type="submission" date="2022-07" db="EMBL/GenBank/DDBJ databases">
        <title>Genome Sequence of Phlebia brevispora.</title>
        <authorList>
            <person name="Buettner E."/>
        </authorList>
    </citation>
    <scope>NUCLEOTIDE SEQUENCE</scope>
    <source>
        <strain evidence="1">MPL23</strain>
    </source>
</reference>
<proteinExistence type="predicted"/>
<protein>
    <submittedName>
        <fullName evidence="1">Uncharacterized protein</fullName>
    </submittedName>
</protein>